<keyword evidence="9" id="KW-0677">Repeat</keyword>
<name>A0ABQ9L8X6_HEVBR</name>
<dbReference type="Gene3D" id="3.30.200.20">
    <property type="entry name" value="Phosphorylase Kinase, domain 1"/>
    <property type="match status" value="1"/>
</dbReference>
<dbReference type="SMART" id="SM00369">
    <property type="entry name" value="LRR_TYP"/>
    <property type="match status" value="8"/>
</dbReference>
<dbReference type="EMBL" id="JARPOI010000013">
    <property type="protein sequence ID" value="KAJ9162697.1"/>
    <property type="molecule type" value="Genomic_DNA"/>
</dbReference>
<evidence type="ECO:0000256" key="18">
    <source>
        <dbReference type="ARBA" id="ARBA00048679"/>
    </source>
</evidence>
<evidence type="ECO:0000256" key="4">
    <source>
        <dbReference type="ARBA" id="ARBA00022527"/>
    </source>
</evidence>
<dbReference type="Gene3D" id="3.80.10.10">
    <property type="entry name" value="Ribonuclease Inhibitor"/>
    <property type="match status" value="4"/>
</dbReference>
<dbReference type="PANTHER" id="PTHR48053:SF22">
    <property type="entry name" value="MDIS1-INTERACTING RECEPTOR LIKE KINASE 2-LIKE"/>
    <property type="match status" value="1"/>
</dbReference>
<evidence type="ECO:0000256" key="3">
    <source>
        <dbReference type="ARBA" id="ARBA00012513"/>
    </source>
</evidence>
<keyword evidence="16" id="KW-0325">Glycoprotein</keyword>
<evidence type="ECO:0000256" key="13">
    <source>
        <dbReference type="ARBA" id="ARBA00022989"/>
    </source>
</evidence>
<organism evidence="23 24">
    <name type="scientific">Hevea brasiliensis</name>
    <name type="common">Para rubber tree</name>
    <name type="synonym">Siphonia brasiliensis</name>
    <dbReference type="NCBI Taxonomy" id="3981"/>
    <lineage>
        <taxon>Eukaryota</taxon>
        <taxon>Viridiplantae</taxon>
        <taxon>Streptophyta</taxon>
        <taxon>Embryophyta</taxon>
        <taxon>Tracheophyta</taxon>
        <taxon>Spermatophyta</taxon>
        <taxon>Magnoliopsida</taxon>
        <taxon>eudicotyledons</taxon>
        <taxon>Gunneridae</taxon>
        <taxon>Pentapetalae</taxon>
        <taxon>rosids</taxon>
        <taxon>fabids</taxon>
        <taxon>Malpighiales</taxon>
        <taxon>Euphorbiaceae</taxon>
        <taxon>Crotonoideae</taxon>
        <taxon>Micrandreae</taxon>
        <taxon>Hevea</taxon>
    </lineage>
</organism>
<evidence type="ECO:0000256" key="14">
    <source>
        <dbReference type="ARBA" id="ARBA00023136"/>
    </source>
</evidence>
<dbReference type="SUPFAM" id="SSF56112">
    <property type="entry name" value="Protein kinase-like (PK-like)"/>
    <property type="match status" value="1"/>
</dbReference>
<dbReference type="InterPro" id="IPR055414">
    <property type="entry name" value="LRR_R13L4/SHOC2-like"/>
</dbReference>
<dbReference type="InterPro" id="IPR008266">
    <property type="entry name" value="Tyr_kinase_AS"/>
</dbReference>
<evidence type="ECO:0000256" key="7">
    <source>
        <dbReference type="ARBA" id="ARBA00022692"/>
    </source>
</evidence>
<dbReference type="PANTHER" id="PTHR48053">
    <property type="entry name" value="LEUCINE RICH REPEAT FAMILY PROTEIN, EXPRESSED"/>
    <property type="match status" value="1"/>
</dbReference>
<evidence type="ECO:0000313" key="24">
    <source>
        <dbReference type="Proteomes" id="UP001174677"/>
    </source>
</evidence>
<feature type="binding site" evidence="19">
    <location>
        <position position="675"/>
    </location>
    <ligand>
        <name>ATP</name>
        <dbReference type="ChEBI" id="CHEBI:30616"/>
    </ligand>
</feature>
<dbReference type="SUPFAM" id="SSF52058">
    <property type="entry name" value="L domain-like"/>
    <property type="match status" value="2"/>
</dbReference>
<evidence type="ECO:0000313" key="23">
    <source>
        <dbReference type="EMBL" id="KAJ9162697.1"/>
    </source>
</evidence>
<evidence type="ECO:0000256" key="9">
    <source>
        <dbReference type="ARBA" id="ARBA00022737"/>
    </source>
</evidence>
<dbReference type="InterPro" id="IPR011009">
    <property type="entry name" value="Kinase-like_dom_sf"/>
</dbReference>
<keyword evidence="4" id="KW-0723">Serine/threonine-protein kinase</keyword>
<dbReference type="PROSITE" id="PS00109">
    <property type="entry name" value="PROTEIN_KINASE_TYR"/>
    <property type="match status" value="1"/>
</dbReference>
<dbReference type="InterPro" id="IPR032675">
    <property type="entry name" value="LRR_dom_sf"/>
</dbReference>
<evidence type="ECO:0000256" key="16">
    <source>
        <dbReference type="ARBA" id="ARBA00023180"/>
    </source>
</evidence>
<evidence type="ECO:0000256" key="20">
    <source>
        <dbReference type="SAM" id="Phobius"/>
    </source>
</evidence>
<accession>A0ABQ9L8X6</accession>
<evidence type="ECO:0000256" key="21">
    <source>
        <dbReference type="SAM" id="SignalP"/>
    </source>
</evidence>
<dbReference type="InterPro" id="IPR051716">
    <property type="entry name" value="Plant_RL_S/T_kinase"/>
</dbReference>
<dbReference type="EC" id="2.7.11.1" evidence="3"/>
<evidence type="ECO:0000256" key="5">
    <source>
        <dbReference type="ARBA" id="ARBA00022614"/>
    </source>
</evidence>
<comment type="catalytic activity">
    <reaction evidence="17">
        <text>L-threonyl-[protein] + ATP = O-phospho-L-threonyl-[protein] + ADP + H(+)</text>
        <dbReference type="Rhea" id="RHEA:46608"/>
        <dbReference type="Rhea" id="RHEA-COMP:11060"/>
        <dbReference type="Rhea" id="RHEA-COMP:11605"/>
        <dbReference type="ChEBI" id="CHEBI:15378"/>
        <dbReference type="ChEBI" id="CHEBI:30013"/>
        <dbReference type="ChEBI" id="CHEBI:30616"/>
        <dbReference type="ChEBI" id="CHEBI:61977"/>
        <dbReference type="ChEBI" id="CHEBI:456216"/>
        <dbReference type="EC" id="2.7.11.1"/>
    </reaction>
</comment>
<evidence type="ECO:0000256" key="8">
    <source>
        <dbReference type="ARBA" id="ARBA00022729"/>
    </source>
</evidence>
<sequence length="960" mass="105752">MRTMLFKVFSFLILLLMMMMMMLILSCSASVSSAQEFEMEALLKWKRSLSDQSQSVLSSWNFDPRNTSSSAISPCSWLGISCNDAGSIARINLTYVELEGTLDEFDFSALSNLSSLDLHYNALTGKIPPEISNLSKLTILNLGYNQFHGYIPKEIGNMIELNVLSFSNNLLSGSVPAGIGNLTNLSVLKLANNYLSGSIPPQLGKLRSLIELRLNLNNFTSSIPSSIGDLTSLKVLSLYGNQLSGPLPQEINKLTNLTLIFLSNNSISGLLPENICHGGILEDFCASNNLFTGTVPKGLKNCTTLTRLRLDRNNLTGNISEDFGVYPKLDYVDLSYNNFVGEVSPNWGKCRLLTSLKISNNYVTGVIPSELADASLLHFIDLSSNNLEGIIPNELGKLKSLFNLTLSNNNLHGSIPPELGMLPDLAYIDLAANNLSGMIPKQLGDCSKMLYLKLSNNDFSEGIPVELGNLVSLQVELDLSRNSLSGEIPWQLGNLVKLEILNLSHNNFTGSIPSTFDQMQSLRLVDLSYNGLEGPIPDNKAFREAPSEAFTHNKGLCGNYTGLKICPPPFNNGKGGSNSLVLILVPLSAASFIWVIFIGVFCILKTKRRNKISNKLVDSQHQNLFKVWSYDGKLVYADIKVATEGFNSKYCIGVGGHGSVYKAKLSTGQVVAVKKLHQIHYSKLEDQKTFESEIQALSKIRHRNIVKLHGFCLQARQSFLVYEYLERGSLAKILGKDEQAKELDWTRRINVVKGIVNALFYMHHDCTPPIVHRDISSNNILVDGNYEARVSDFGTARLMKNDSSNWTGLAGTYGYIAPELAYTMKVTEKCDVYSFGVVTLEIIMGHYPGELICSPPSFSSTSSSSSSSIALSLSGLNALTNMKLKDVLDQRLQTPDPELADEIVTIIKLAFSCINANPKFRPTMQQVSQELCTRRLPLPQGLHTLALKQVLDLDIQVVED</sequence>
<reference evidence="23" key="1">
    <citation type="journal article" date="2023" name="Plant Biotechnol. J.">
        <title>Chromosome-level wild Hevea brasiliensis genome provides new tools for genomic-assisted breeding and valuable loci to elevate rubber yield.</title>
        <authorList>
            <person name="Cheng H."/>
            <person name="Song X."/>
            <person name="Hu Y."/>
            <person name="Wu T."/>
            <person name="Yang Q."/>
            <person name="An Z."/>
            <person name="Feng S."/>
            <person name="Deng Z."/>
            <person name="Wu W."/>
            <person name="Zeng X."/>
            <person name="Tu M."/>
            <person name="Wang X."/>
            <person name="Huang H."/>
        </authorList>
    </citation>
    <scope>NUCLEOTIDE SEQUENCE</scope>
    <source>
        <strain evidence="23">MT/VB/25A 57/8</strain>
    </source>
</reference>
<proteinExistence type="predicted"/>
<keyword evidence="15" id="KW-0675">Receptor</keyword>
<keyword evidence="10 19" id="KW-0547">Nucleotide-binding</keyword>
<dbReference type="PROSITE" id="PS50011">
    <property type="entry name" value="PROTEIN_KINASE_DOM"/>
    <property type="match status" value="1"/>
</dbReference>
<dbReference type="InterPro" id="IPR013210">
    <property type="entry name" value="LRR_N_plant-typ"/>
</dbReference>
<keyword evidence="14 20" id="KW-0472">Membrane</keyword>
<evidence type="ECO:0000256" key="6">
    <source>
        <dbReference type="ARBA" id="ARBA00022679"/>
    </source>
</evidence>
<evidence type="ECO:0000256" key="15">
    <source>
        <dbReference type="ARBA" id="ARBA00023170"/>
    </source>
</evidence>
<dbReference type="InterPro" id="IPR001611">
    <property type="entry name" value="Leu-rich_rpt"/>
</dbReference>
<dbReference type="Pfam" id="PF00560">
    <property type="entry name" value="LRR_1"/>
    <property type="match status" value="2"/>
</dbReference>
<feature type="signal peptide" evidence="21">
    <location>
        <begin position="1"/>
        <end position="34"/>
    </location>
</feature>
<evidence type="ECO:0000259" key="22">
    <source>
        <dbReference type="PROSITE" id="PS50011"/>
    </source>
</evidence>
<keyword evidence="8 21" id="KW-0732">Signal</keyword>
<dbReference type="Pfam" id="PF23598">
    <property type="entry name" value="LRR_14"/>
    <property type="match status" value="1"/>
</dbReference>
<keyword evidence="11" id="KW-0418">Kinase</keyword>
<dbReference type="Gene3D" id="1.10.510.10">
    <property type="entry name" value="Transferase(Phosphotransferase) domain 1"/>
    <property type="match status" value="1"/>
</dbReference>
<dbReference type="InterPro" id="IPR017441">
    <property type="entry name" value="Protein_kinase_ATP_BS"/>
</dbReference>
<evidence type="ECO:0000256" key="19">
    <source>
        <dbReference type="PROSITE-ProRule" id="PRU10141"/>
    </source>
</evidence>
<comment type="catalytic activity">
    <reaction evidence="18">
        <text>L-seryl-[protein] + ATP = O-phospho-L-seryl-[protein] + ADP + H(+)</text>
        <dbReference type="Rhea" id="RHEA:17989"/>
        <dbReference type="Rhea" id="RHEA-COMP:9863"/>
        <dbReference type="Rhea" id="RHEA-COMP:11604"/>
        <dbReference type="ChEBI" id="CHEBI:15378"/>
        <dbReference type="ChEBI" id="CHEBI:29999"/>
        <dbReference type="ChEBI" id="CHEBI:30616"/>
        <dbReference type="ChEBI" id="CHEBI:83421"/>
        <dbReference type="ChEBI" id="CHEBI:456216"/>
        <dbReference type="EC" id="2.7.11.1"/>
    </reaction>
</comment>
<protein>
    <recommendedName>
        <fullName evidence="3">non-specific serine/threonine protein kinase</fullName>
        <ecNumber evidence="3">2.7.11.1</ecNumber>
    </recommendedName>
</protein>
<dbReference type="PROSITE" id="PS51257">
    <property type="entry name" value="PROKAR_LIPOPROTEIN"/>
    <property type="match status" value="1"/>
</dbReference>
<comment type="subcellular location">
    <subcellularLocation>
        <location evidence="1">Cell membrane</location>
    </subcellularLocation>
    <subcellularLocation>
        <location evidence="2">Membrane</location>
        <topology evidence="2">Single-pass type I membrane protein</topology>
    </subcellularLocation>
</comment>
<keyword evidence="6" id="KW-0808">Transferase</keyword>
<dbReference type="Pfam" id="PF08263">
    <property type="entry name" value="LRRNT_2"/>
    <property type="match status" value="1"/>
</dbReference>
<feature type="domain" description="Protein kinase" evidence="22">
    <location>
        <begin position="646"/>
        <end position="946"/>
    </location>
</feature>
<comment type="caution">
    <text evidence="23">The sequence shown here is derived from an EMBL/GenBank/DDBJ whole genome shotgun (WGS) entry which is preliminary data.</text>
</comment>
<keyword evidence="5" id="KW-0433">Leucine-rich repeat</keyword>
<evidence type="ECO:0000256" key="11">
    <source>
        <dbReference type="ARBA" id="ARBA00022777"/>
    </source>
</evidence>
<evidence type="ECO:0000256" key="1">
    <source>
        <dbReference type="ARBA" id="ARBA00004236"/>
    </source>
</evidence>
<evidence type="ECO:0000256" key="17">
    <source>
        <dbReference type="ARBA" id="ARBA00047899"/>
    </source>
</evidence>
<gene>
    <name evidence="23" type="ORF">P3X46_022453</name>
</gene>
<keyword evidence="12 19" id="KW-0067">ATP-binding</keyword>
<keyword evidence="13 20" id="KW-1133">Transmembrane helix</keyword>
<evidence type="ECO:0000256" key="12">
    <source>
        <dbReference type="ARBA" id="ARBA00022840"/>
    </source>
</evidence>
<feature type="transmembrane region" description="Helical" evidence="20">
    <location>
        <begin position="580"/>
        <end position="604"/>
    </location>
</feature>
<keyword evidence="24" id="KW-1185">Reference proteome</keyword>
<dbReference type="PROSITE" id="PS00107">
    <property type="entry name" value="PROTEIN_KINASE_ATP"/>
    <property type="match status" value="1"/>
</dbReference>
<dbReference type="Proteomes" id="UP001174677">
    <property type="component" value="Chromosome 13"/>
</dbReference>
<dbReference type="Pfam" id="PF13855">
    <property type="entry name" value="LRR_8"/>
    <property type="match status" value="2"/>
</dbReference>
<dbReference type="InterPro" id="IPR003591">
    <property type="entry name" value="Leu-rich_rpt_typical-subtyp"/>
</dbReference>
<evidence type="ECO:0000256" key="10">
    <source>
        <dbReference type="ARBA" id="ARBA00022741"/>
    </source>
</evidence>
<dbReference type="Pfam" id="PF00069">
    <property type="entry name" value="Pkinase"/>
    <property type="match status" value="1"/>
</dbReference>
<feature type="chain" id="PRO_5045081773" description="non-specific serine/threonine protein kinase" evidence="21">
    <location>
        <begin position="35"/>
        <end position="960"/>
    </location>
</feature>
<dbReference type="InterPro" id="IPR000719">
    <property type="entry name" value="Prot_kinase_dom"/>
</dbReference>
<evidence type="ECO:0000256" key="2">
    <source>
        <dbReference type="ARBA" id="ARBA00004479"/>
    </source>
</evidence>
<keyword evidence="7 20" id="KW-0812">Transmembrane</keyword>